<accession>A0ABT7NQ80</accession>
<dbReference type="InterPro" id="IPR025396">
    <property type="entry name" value="DUF4302"/>
</dbReference>
<protein>
    <submittedName>
        <fullName evidence="1">DUF4302 domain-containing protein</fullName>
    </submittedName>
</protein>
<evidence type="ECO:0000313" key="1">
    <source>
        <dbReference type="EMBL" id="MDM1049325.1"/>
    </source>
</evidence>
<dbReference type="EMBL" id="JACAGK010000043">
    <property type="protein sequence ID" value="MDM1049325.1"/>
    <property type="molecule type" value="Genomic_DNA"/>
</dbReference>
<dbReference type="Pfam" id="PF14135">
    <property type="entry name" value="DUF4302"/>
    <property type="match status" value="1"/>
</dbReference>
<keyword evidence="2" id="KW-1185">Reference proteome</keyword>
<proteinExistence type="predicted"/>
<dbReference type="Proteomes" id="UP001170954">
    <property type="component" value="Unassembled WGS sequence"/>
</dbReference>
<dbReference type="RefSeq" id="WP_286651766.1">
    <property type="nucleotide sequence ID" value="NZ_JACAGK010000043.1"/>
</dbReference>
<reference evidence="1" key="2">
    <citation type="journal article" date="2022" name="Sci. Total Environ.">
        <title>Prevalence, transmission, and molecular epidemiology of tet(X)-positive bacteria among humans, animals, and environmental niches in China: An epidemiological, and genomic-based study.</title>
        <authorList>
            <person name="Dong N."/>
            <person name="Zeng Y."/>
            <person name="Cai C."/>
            <person name="Sun C."/>
            <person name="Lu J."/>
            <person name="Liu C."/>
            <person name="Zhou H."/>
            <person name="Sun Q."/>
            <person name="Shu L."/>
            <person name="Wang H."/>
            <person name="Wang Y."/>
            <person name="Wang S."/>
            <person name="Wu C."/>
            <person name="Chan E.W."/>
            <person name="Chen G."/>
            <person name="Shen Z."/>
            <person name="Chen S."/>
            <person name="Zhang R."/>
        </authorList>
    </citation>
    <scope>NUCLEOTIDE SEQUENCE</scope>
    <source>
        <strain evidence="1">R1692</strain>
    </source>
</reference>
<sequence>MKKLITIILVAFSIMSCTKDKSSAYDVEEVFPSSEEMLAQFQKALDAGSSHWEAILNPNAGKTYNLYFQLAKDGKVSSLADLTVKSAKDTKAATYRLEGKATHASLIFSAGTYLDDILHKEGFRNVGADTSYAFESMKGDTLILRGNRFGDELKLISLKAEDVSKYETGMLSNTFGYLSEFFESRRFFYFIAEGNIPVQFIIDPETRSIRVLYVENKQLKFSTTDYAYGIEKIRLKTPLRIGSQIISDLNFDTQKKTFYLQKNQASRYDLLGASLPVIPLHIMLGEEVSPILSMPSPIFIEELPGWSTSFRDVWMEATNKLFSERSFYLLVIAFELNTKANILDLKLYFQRGSSIFLGTFPFSFEKTDAGVYTLKRLPFEAGSIPHANAEFIEPSVAGLIGLFPDKQYTIDYYDAGDNVIGQFKSVDQAELYFTGEFGSYFE</sequence>
<name>A0ABT7NQ80_9SPHI</name>
<gene>
    <name evidence="1" type="ORF">HX018_13865</name>
</gene>
<comment type="caution">
    <text evidence="1">The sequence shown here is derived from an EMBL/GenBank/DDBJ whole genome shotgun (WGS) entry which is preliminary data.</text>
</comment>
<evidence type="ECO:0000313" key="2">
    <source>
        <dbReference type="Proteomes" id="UP001170954"/>
    </source>
</evidence>
<reference evidence="1" key="1">
    <citation type="submission" date="2020-06" db="EMBL/GenBank/DDBJ databases">
        <authorList>
            <person name="Dong N."/>
        </authorList>
    </citation>
    <scope>NUCLEOTIDE SEQUENCE</scope>
    <source>
        <strain evidence="1">R1692</strain>
    </source>
</reference>
<dbReference type="PROSITE" id="PS51257">
    <property type="entry name" value="PROKAR_LIPOPROTEIN"/>
    <property type="match status" value="1"/>
</dbReference>
<organism evidence="1 2">
    <name type="scientific">Sphingobacterium hotanense</name>
    <dbReference type="NCBI Taxonomy" id="649196"/>
    <lineage>
        <taxon>Bacteria</taxon>
        <taxon>Pseudomonadati</taxon>
        <taxon>Bacteroidota</taxon>
        <taxon>Sphingobacteriia</taxon>
        <taxon>Sphingobacteriales</taxon>
        <taxon>Sphingobacteriaceae</taxon>
        <taxon>Sphingobacterium</taxon>
    </lineage>
</organism>